<evidence type="ECO:0000313" key="2">
    <source>
        <dbReference type="EMBL" id="CAE0256592.1"/>
    </source>
</evidence>
<gene>
    <name evidence="2" type="ORF">PBIL07802_LOCUS18847</name>
</gene>
<feature type="compositionally biased region" description="Basic and acidic residues" evidence="1">
    <location>
        <begin position="240"/>
        <end position="249"/>
    </location>
</feature>
<name>A0A7S3DGJ9_9EUKA</name>
<dbReference type="EMBL" id="HBIB01028943">
    <property type="protein sequence ID" value="CAE0256592.1"/>
    <property type="molecule type" value="Transcribed_RNA"/>
</dbReference>
<proteinExistence type="predicted"/>
<feature type="compositionally biased region" description="Basic and acidic residues" evidence="1">
    <location>
        <begin position="143"/>
        <end position="160"/>
    </location>
</feature>
<organism evidence="2">
    <name type="scientific">Palpitomonas bilix</name>
    <dbReference type="NCBI Taxonomy" id="652834"/>
    <lineage>
        <taxon>Eukaryota</taxon>
        <taxon>Eukaryota incertae sedis</taxon>
    </lineage>
</organism>
<evidence type="ECO:0000256" key="1">
    <source>
        <dbReference type="SAM" id="MobiDB-lite"/>
    </source>
</evidence>
<reference evidence="2" key="1">
    <citation type="submission" date="2021-01" db="EMBL/GenBank/DDBJ databases">
        <authorList>
            <person name="Corre E."/>
            <person name="Pelletier E."/>
            <person name="Niang G."/>
            <person name="Scheremetjew M."/>
            <person name="Finn R."/>
            <person name="Kale V."/>
            <person name="Holt S."/>
            <person name="Cochrane G."/>
            <person name="Meng A."/>
            <person name="Brown T."/>
            <person name="Cohen L."/>
        </authorList>
    </citation>
    <scope>NUCLEOTIDE SEQUENCE</scope>
    <source>
        <strain evidence="2">NIES-2562</strain>
    </source>
</reference>
<feature type="region of interest" description="Disordered" evidence="1">
    <location>
        <begin position="143"/>
        <end position="249"/>
    </location>
</feature>
<protein>
    <submittedName>
        <fullName evidence="2">Uncharacterized protein</fullName>
    </submittedName>
</protein>
<feature type="compositionally biased region" description="Polar residues" evidence="1">
    <location>
        <begin position="219"/>
        <end position="233"/>
    </location>
</feature>
<dbReference type="AlphaFoldDB" id="A0A7S3DGJ9"/>
<feature type="compositionally biased region" description="Low complexity" evidence="1">
    <location>
        <begin position="74"/>
        <end position="96"/>
    </location>
</feature>
<accession>A0A7S3DGJ9</accession>
<sequence length="249" mass="26830">MLTHMLTHMHTRAKKNNNKMCARLVTRMSIDSNICTDLSSAQYENYFKRRGEDDDPPTPPPKPSAIKRVKTEPIVRSSPPAVVPAATKPPVQQQPKPIQPPQRVPSMGLGGSGSPAFGNFGMGGGFGIDSVSSVMRTPSDIIKGTEEDKEVARGVKRPNELDLDGLNEPPTRLYRATSSSFGLPYDPNMSASPNGLGFSFASRQSSQELSGIPPESPSAFFNTNPSSPANGITSDAVDEAFQKSEKKKK</sequence>
<feature type="region of interest" description="Disordered" evidence="1">
    <location>
        <begin position="48"/>
        <end position="104"/>
    </location>
</feature>